<reference evidence="6 7" key="1">
    <citation type="journal article" date="2014" name="Curr. Microbiol.">
        <title>Spirosoma radiotolerans sp. nov., a gamma-radiation-resistant bacterium isolated from gamma ray-irradiated soil.</title>
        <authorList>
            <person name="Lee J.J."/>
            <person name="Srinivasan S."/>
            <person name="Lim S."/>
            <person name="Joe M."/>
            <person name="Im S."/>
            <person name="Bae S.I."/>
            <person name="Park K.R."/>
            <person name="Han J.H."/>
            <person name="Park S.H."/>
            <person name="Joo B.M."/>
            <person name="Park S.J."/>
            <person name="Kim M.K."/>
        </authorList>
    </citation>
    <scope>NUCLEOTIDE SEQUENCE [LARGE SCALE GENOMIC DNA]</scope>
    <source>
        <strain evidence="6 7">DG5A</strain>
    </source>
</reference>
<evidence type="ECO:0000256" key="5">
    <source>
        <dbReference type="RuleBase" id="RU363041"/>
    </source>
</evidence>
<keyword evidence="4 5" id="KW-0472">Membrane</keyword>
<gene>
    <name evidence="6" type="ORF">SD10_04395</name>
</gene>
<keyword evidence="5" id="KW-1003">Cell membrane</keyword>
<name>A0A0E3V5K7_9BACT</name>
<dbReference type="PANTHER" id="PTHR43701">
    <property type="entry name" value="MEMBRANE TRANSPORTER PROTEIN MJ0441-RELATED"/>
    <property type="match status" value="1"/>
</dbReference>
<comment type="similarity">
    <text evidence="5">Belongs to the 4-toluene sulfonate uptake permease (TSUP) (TC 2.A.102) family.</text>
</comment>
<dbReference type="GO" id="GO:0005886">
    <property type="term" value="C:plasma membrane"/>
    <property type="evidence" value="ECO:0007669"/>
    <property type="project" value="UniProtKB-SubCell"/>
</dbReference>
<evidence type="ECO:0000256" key="3">
    <source>
        <dbReference type="ARBA" id="ARBA00022989"/>
    </source>
</evidence>
<accession>A0A0E3V5K7</accession>
<evidence type="ECO:0000256" key="1">
    <source>
        <dbReference type="ARBA" id="ARBA00004141"/>
    </source>
</evidence>
<feature type="transmembrane region" description="Helical" evidence="5">
    <location>
        <begin position="72"/>
        <end position="90"/>
    </location>
</feature>
<organism evidence="6 7">
    <name type="scientific">Spirosoma radiotolerans</name>
    <dbReference type="NCBI Taxonomy" id="1379870"/>
    <lineage>
        <taxon>Bacteria</taxon>
        <taxon>Pseudomonadati</taxon>
        <taxon>Bacteroidota</taxon>
        <taxon>Cytophagia</taxon>
        <taxon>Cytophagales</taxon>
        <taxon>Cytophagaceae</taxon>
        <taxon>Spirosoma</taxon>
    </lineage>
</organism>
<evidence type="ECO:0000313" key="7">
    <source>
        <dbReference type="Proteomes" id="UP000033054"/>
    </source>
</evidence>
<keyword evidence="7" id="KW-1185">Reference proteome</keyword>
<protein>
    <recommendedName>
        <fullName evidence="5">Probable membrane transporter protein</fullName>
    </recommendedName>
</protein>
<feature type="transmembrane region" description="Helical" evidence="5">
    <location>
        <begin position="199"/>
        <end position="218"/>
    </location>
</feature>
<dbReference type="KEGG" id="srd:SD10_04395"/>
<dbReference type="EMBL" id="CP010429">
    <property type="protein sequence ID" value="AKD54257.1"/>
    <property type="molecule type" value="Genomic_DNA"/>
</dbReference>
<feature type="transmembrane region" description="Helical" evidence="5">
    <location>
        <begin position="96"/>
        <end position="114"/>
    </location>
</feature>
<feature type="transmembrane region" description="Helical" evidence="5">
    <location>
        <begin position="126"/>
        <end position="156"/>
    </location>
</feature>
<keyword evidence="2 5" id="KW-0812">Transmembrane</keyword>
<dbReference type="InterPro" id="IPR002781">
    <property type="entry name" value="TM_pro_TauE-like"/>
</dbReference>
<dbReference type="RefSeq" id="WP_046375853.1">
    <property type="nucleotide sequence ID" value="NZ_CP010429.1"/>
</dbReference>
<proteinExistence type="inferred from homology"/>
<keyword evidence="3 5" id="KW-1133">Transmembrane helix</keyword>
<dbReference type="HOGENOM" id="CLU_045498_4_0_10"/>
<dbReference type="Pfam" id="PF01925">
    <property type="entry name" value="TauE"/>
    <property type="match status" value="1"/>
</dbReference>
<evidence type="ECO:0000313" key="6">
    <source>
        <dbReference type="EMBL" id="AKD54257.1"/>
    </source>
</evidence>
<sequence>MDYSFAFLICLFLVGFVYASVGHGGASGYLATMALFGIAPALAKPSALILNLFVSTISFIQFYRAGYFRWNTFWPFAIASIPLAFLGARIPLSDTLYRQLLAVCLLLVVVRLLWTVRGQEEQTRPIPLAGGLLTGGIIGLLSGMIGIGGGIILSPLMLLFRWARLKEVAATSALFIFVNSLSGLFGLLSKGYSPDPTLYGWIGAAFAGGILGGYFGSHRFNVPTLRYMLAFGVGVACVKLIFT</sequence>
<dbReference type="InterPro" id="IPR051598">
    <property type="entry name" value="TSUP/Inactive_protease-like"/>
</dbReference>
<dbReference type="OrthoDB" id="560496at2"/>
<dbReference type="PANTHER" id="PTHR43701:SF5">
    <property type="entry name" value="MEMBRANE TRANSPORTER PROTEIN-RELATED"/>
    <property type="match status" value="1"/>
</dbReference>
<evidence type="ECO:0000256" key="2">
    <source>
        <dbReference type="ARBA" id="ARBA00022692"/>
    </source>
</evidence>
<comment type="subcellular location">
    <subcellularLocation>
        <location evidence="5">Cell membrane</location>
        <topology evidence="5">Multi-pass membrane protein</topology>
    </subcellularLocation>
    <subcellularLocation>
        <location evidence="1">Membrane</location>
        <topology evidence="1">Multi-pass membrane protein</topology>
    </subcellularLocation>
</comment>
<dbReference type="PATRIC" id="fig|1379870.5.peg.957"/>
<feature type="transmembrane region" description="Helical" evidence="5">
    <location>
        <begin position="224"/>
        <end position="242"/>
    </location>
</feature>
<dbReference type="Proteomes" id="UP000033054">
    <property type="component" value="Chromosome"/>
</dbReference>
<dbReference type="AlphaFoldDB" id="A0A0E3V5K7"/>
<evidence type="ECO:0000256" key="4">
    <source>
        <dbReference type="ARBA" id="ARBA00023136"/>
    </source>
</evidence>
<feature type="transmembrane region" description="Helical" evidence="5">
    <location>
        <begin position="29"/>
        <end position="60"/>
    </location>
</feature>
<feature type="transmembrane region" description="Helical" evidence="5">
    <location>
        <begin position="168"/>
        <end position="187"/>
    </location>
</feature>